<proteinExistence type="predicted"/>
<evidence type="ECO:0000313" key="1">
    <source>
        <dbReference type="EMBL" id="CAB0019855.1"/>
    </source>
</evidence>
<accession>A0A6H5HT68</accession>
<name>A0A6H5HT68_9HEMI</name>
<sequence>MKLLTTTISGNVEKTSYYPWFHFNPCSHEHANAGIQVLVILCGGFGAIPSVETHQFASER</sequence>
<keyword evidence="2" id="KW-1185">Reference proteome</keyword>
<gene>
    <name evidence="1" type="ORF">NTEN_LOCUS23502</name>
</gene>
<feature type="non-terminal residue" evidence="1">
    <location>
        <position position="60"/>
    </location>
</feature>
<organism evidence="1 2">
    <name type="scientific">Nesidiocoris tenuis</name>
    <dbReference type="NCBI Taxonomy" id="355587"/>
    <lineage>
        <taxon>Eukaryota</taxon>
        <taxon>Metazoa</taxon>
        <taxon>Ecdysozoa</taxon>
        <taxon>Arthropoda</taxon>
        <taxon>Hexapoda</taxon>
        <taxon>Insecta</taxon>
        <taxon>Pterygota</taxon>
        <taxon>Neoptera</taxon>
        <taxon>Paraneoptera</taxon>
        <taxon>Hemiptera</taxon>
        <taxon>Heteroptera</taxon>
        <taxon>Panheteroptera</taxon>
        <taxon>Cimicomorpha</taxon>
        <taxon>Miridae</taxon>
        <taxon>Dicyphina</taxon>
        <taxon>Nesidiocoris</taxon>
    </lineage>
</organism>
<dbReference type="AlphaFoldDB" id="A0A6H5HT68"/>
<protein>
    <submittedName>
        <fullName evidence="1">Uncharacterized protein</fullName>
    </submittedName>
</protein>
<evidence type="ECO:0000313" key="2">
    <source>
        <dbReference type="Proteomes" id="UP000479000"/>
    </source>
</evidence>
<dbReference type="EMBL" id="CADCXU010034627">
    <property type="protein sequence ID" value="CAB0019855.1"/>
    <property type="molecule type" value="Genomic_DNA"/>
</dbReference>
<reference evidence="1 2" key="1">
    <citation type="submission" date="2020-02" db="EMBL/GenBank/DDBJ databases">
        <authorList>
            <person name="Ferguson B K."/>
        </authorList>
    </citation>
    <scope>NUCLEOTIDE SEQUENCE [LARGE SCALE GENOMIC DNA]</scope>
</reference>
<dbReference type="Proteomes" id="UP000479000">
    <property type="component" value="Unassembled WGS sequence"/>
</dbReference>